<evidence type="ECO:0000313" key="13">
    <source>
        <dbReference type="Proteomes" id="UP001139158"/>
    </source>
</evidence>
<accession>A0A9X1MAP1</accession>
<dbReference type="EC" id="1.3.99.4" evidence="8"/>
<dbReference type="Proteomes" id="UP001139158">
    <property type="component" value="Unassembled WGS sequence"/>
</dbReference>
<comment type="catalytic activity">
    <reaction evidence="6">
        <text>a 3-oxosteroid + A = a 3-oxo-Delta(1)-steroid + AH2</text>
        <dbReference type="Rhea" id="RHEA:13329"/>
        <dbReference type="ChEBI" id="CHEBI:13193"/>
        <dbReference type="ChEBI" id="CHEBI:17499"/>
        <dbReference type="ChEBI" id="CHEBI:20156"/>
        <dbReference type="ChEBI" id="CHEBI:47788"/>
        <dbReference type="EC" id="1.3.99.4"/>
    </reaction>
</comment>
<dbReference type="EMBL" id="JAJFZV010000001">
    <property type="protein sequence ID" value="MCC3296348.1"/>
    <property type="molecule type" value="Genomic_DNA"/>
</dbReference>
<evidence type="ECO:0000256" key="8">
    <source>
        <dbReference type="ARBA" id="ARBA00066536"/>
    </source>
</evidence>
<dbReference type="SUPFAM" id="SSF51905">
    <property type="entry name" value="FAD/NAD(P)-binding domain"/>
    <property type="match status" value="1"/>
</dbReference>
<dbReference type="FunFam" id="3.50.50.60:FF:000208">
    <property type="entry name" value="3-ketosteroid dehydrogenase"/>
    <property type="match status" value="1"/>
</dbReference>
<evidence type="ECO:0000256" key="2">
    <source>
        <dbReference type="ARBA" id="ARBA00022630"/>
    </source>
</evidence>
<protein>
    <recommendedName>
        <fullName evidence="9">3-oxosteroid 1-dehydrogenase</fullName>
        <ecNumber evidence="8">1.3.99.4</ecNumber>
    </recommendedName>
</protein>
<keyword evidence="5" id="KW-0753">Steroid metabolism</keyword>
<evidence type="ECO:0000259" key="11">
    <source>
        <dbReference type="Pfam" id="PF00890"/>
    </source>
</evidence>
<comment type="caution">
    <text evidence="12">The sequence shown here is derived from an EMBL/GenBank/DDBJ whole genome shotgun (WGS) entry which is preliminary data.</text>
</comment>
<dbReference type="InterPro" id="IPR050315">
    <property type="entry name" value="FAD-oxidoreductase_2"/>
</dbReference>
<dbReference type="InterPro" id="IPR036188">
    <property type="entry name" value="FAD/NAD-bd_sf"/>
</dbReference>
<evidence type="ECO:0000313" key="12">
    <source>
        <dbReference type="EMBL" id="MCC3296348.1"/>
    </source>
</evidence>
<dbReference type="GO" id="GO:0047571">
    <property type="term" value="F:3-oxosteroid 1-dehydrogenase activity"/>
    <property type="evidence" value="ECO:0007669"/>
    <property type="project" value="UniProtKB-EC"/>
</dbReference>
<evidence type="ECO:0000256" key="4">
    <source>
        <dbReference type="ARBA" id="ARBA00023002"/>
    </source>
</evidence>
<organism evidence="12 13">
    <name type="scientific">Arthrobacter caoxuetaonis</name>
    <dbReference type="NCBI Taxonomy" id="2886935"/>
    <lineage>
        <taxon>Bacteria</taxon>
        <taxon>Bacillati</taxon>
        <taxon>Actinomycetota</taxon>
        <taxon>Actinomycetes</taxon>
        <taxon>Micrococcales</taxon>
        <taxon>Micrococcaceae</taxon>
        <taxon>Arthrobacter</taxon>
    </lineage>
</organism>
<proteinExistence type="inferred from homology"/>
<keyword evidence="3" id="KW-0274">FAD</keyword>
<name>A0A9X1MAP1_9MICC</name>
<evidence type="ECO:0000256" key="9">
    <source>
        <dbReference type="ARBA" id="ARBA00069709"/>
    </source>
</evidence>
<dbReference type="SUPFAM" id="SSF56425">
    <property type="entry name" value="Succinate dehydrogenase/fumarate reductase flavoprotein, catalytic domain"/>
    <property type="match status" value="1"/>
</dbReference>
<keyword evidence="4" id="KW-0560">Oxidoreductase</keyword>
<dbReference type="Pfam" id="PF00890">
    <property type="entry name" value="FAD_binding_2"/>
    <property type="match status" value="1"/>
</dbReference>
<dbReference type="InterPro" id="IPR027477">
    <property type="entry name" value="Succ_DH/fumarate_Rdtase_cat_sf"/>
</dbReference>
<dbReference type="InterPro" id="IPR003953">
    <property type="entry name" value="FAD-dep_OxRdtase_2_FAD-bd"/>
</dbReference>
<dbReference type="GO" id="GO:0008202">
    <property type="term" value="P:steroid metabolic process"/>
    <property type="evidence" value="ECO:0007669"/>
    <property type="project" value="UniProtKB-KW"/>
</dbReference>
<feature type="compositionally biased region" description="Polar residues" evidence="10">
    <location>
        <begin position="1"/>
        <end position="12"/>
    </location>
</feature>
<dbReference type="Gene3D" id="3.50.50.60">
    <property type="entry name" value="FAD/NAD(P)-binding domain"/>
    <property type="match status" value="2"/>
</dbReference>
<dbReference type="PANTHER" id="PTHR43400:SF10">
    <property type="entry name" value="3-OXOSTEROID 1-DEHYDROGENASE"/>
    <property type="match status" value="1"/>
</dbReference>
<evidence type="ECO:0000256" key="7">
    <source>
        <dbReference type="ARBA" id="ARBA00061147"/>
    </source>
</evidence>
<evidence type="ECO:0000256" key="3">
    <source>
        <dbReference type="ARBA" id="ARBA00022827"/>
    </source>
</evidence>
<keyword evidence="2" id="KW-0285">Flavoprotein</keyword>
<sequence length="604" mass="64390">MESTEASGTSAAQGMPAGMPQVPGTPAAQPAKHQAGKDAGAGWDRITDVLVVGSGGAALTAAITAADAGQDVLVVESTEFWGGTTAISGGGLWMPNNPLMRADGVSDSEKKALTYMEEVIGDVGPASSRERKVAFLRTVPELVDFLGGLGVQWMRSKDYPDYYPDRPGGMIGRSLEVKPFDTRLLGPWFNKARAKSQGMPVPLTTDDVWEISRAWSTPGGFVRGARFVFRTLGGLLAGKRLFGTGGALTSSLMYIVRNQQTPVWLSSPLTDLIQDEDGAVIGAVVTRGGKPVRIRARSGVILGAGGFARNAEWRKKYHGLEREYSSAPDGDQGTVIDMVSQLGGGLALMDDAWWGPSTVGPTGRVTFTLAERSMPFSLVVDGEGNRYLNESESYVDFGHHMLERQAKAPSVPSWLVTDVRHTQRYLNASLVSGRKKWRRAGLLLRADTLTGLAEQMGLPQGALEDTVQRFNGFARTGVDEDFNRGATAYDNYYGDPRVKPNPNLGPLEKGPFYAIRLYPGDLGTKGGLLTDEEARVLREDGSLIPGLYAAGNTTASVMGRTYPGAGSTIAPAMVFGYRAARHAAAQQAAGLGGAERETLTEPVG</sequence>
<evidence type="ECO:0000256" key="6">
    <source>
        <dbReference type="ARBA" id="ARBA00051951"/>
    </source>
</evidence>
<gene>
    <name evidence="12" type="ORF">LJ757_00835</name>
</gene>
<evidence type="ECO:0000256" key="10">
    <source>
        <dbReference type="SAM" id="MobiDB-lite"/>
    </source>
</evidence>
<reference evidence="12" key="1">
    <citation type="submission" date="2021-10" db="EMBL/GenBank/DDBJ databases">
        <title>Novel species in genus Arthrobacter.</title>
        <authorList>
            <person name="Liu Y."/>
        </authorList>
    </citation>
    <scope>NUCLEOTIDE SEQUENCE</scope>
    <source>
        <strain evidence="12">Zg-Y453</strain>
    </source>
</reference>
<dbReference type="PANTHER" id="PTHR43400">
    <property type="entry name" value="FUMARATE REDUCTASE"/>
    <property type="match status" value="1"/>
</dbReference>
<feature type="region of interest" description="Disordered" evidence="10">
    <location>
        <begin position="1"/>
        <end position="39"/>
    </location>
</feature>
<evidence type="ECO:0000256" key="1">
    <source>
        <dbReference type="ARBA" id="ARBA00001974"/>
    </source>
</evidence>
<comment type="cofactor">
    <cofactor evidence="1">
        <name>FAD</name>
        <dbReference type="ChEBI" id="CHEBI:57692"/>
    </cofactor>
</comment>
<evidence type="ECO:0000256" key="5">
    <source>
        <dbReference type="ARBA" id="ARBA00023221"/>
    </source>
</evidence>
<dbReference type="Gene3D" id="3.90.700.10">
    <property type="entry name" value="Succinate dehydrogenase/fumarate reductase flavoprotein, catalytic domain"/>
    <property type="match status" value="1"/>
</dbReference>
<comment type="similarity">
    <text evidence="7">Belongs to the FAD-dependent oxidoreductase 2 family. 3-oxosteroid dehydrogenase subfamily.</text>
</comment>
<dbReference type="AlphaFoldDB" id="A0A9X1MAP1"/>
<keyword evidence="5" id="KW-0443">Lipid metabolism</keyword>
<dbReference type="RefSeq" id="WP_227894086.1">
    <property type="nucleotide sequence ID" value="NZ_CP099466.1"/>
</dbReference>
<feature type="domain" description="FAD-dependent oxidoreductase 2 FAD-binding" evidence="11">
    <location>
        <begin position="48"/>
        <end position="569"/>
    </location>
</feature>
<keyword evidence="13" id="KW-1185">Reference proteome</keyword>